<gene>
    <name evidence="1" type="ORF">SDC9_101957</name>
</gene>
<dbReference type="AlphaFoldDB" id="A0A645B070"/>
<sequence length="144" mass="15500">MVVEGSPFGCHQVVPAVEVVEVRTFHLAKAAACIDQAALAYQDLLGSVELLHDDTGKVVLAGTVVPAIAQIKGLAVPIKKERRVDPPTVKEDRVRPRPFDSRAGHQIVVHVTRPVIAPVAHDRIGKVEQPLILTEGEVGCPYPL</sequence>
<name>A0A645B070_9ZZZZ</name>
<reference evidence="1" key="1">
    <citation type="submission" date="2019-08" db="EMBL/GenBank/DDBJ databases">
        <authorList>
            <person name="Kucharzyk K."/>
            <person name="Murdoch R.W."/>
            <person name="Higgins S."/>
            <person name="Loffler F."/>
        </authorList>
    </citation>
    <scope>NUCLEOTIDE SEQUENCE</scope>
</reference>
<evidence type="ECO:0000313" key="1">
    <source>
        <dbReference type="EMBL" id="MPM55164.1"/>
    </source>
</evidence>
<protein>
    <submittedName>
        <fullName evidence="1">Uncharacterized protein</fullName>
    </submittedName>
</protein>
<proteinExistence type="predicted"/>
<comment type="caution">
    <text evidence="1">The sequence shown here is derived from an EMBL/GenBank/DDBJ whole genome shotgun (WGS) entry which is preliminary data.</text>
</comment>
<dbReference type="EMBL" id="VSSQ01015144">
    <property type="protein sequence ID" value="MPM55164.1"/>
    <property type="molecule type" value="Genomic_DNA"/>
</dbReference>
<organism evidence="1">
    <name type="scientific">bioreactor metagenome</name>
    <dbReference type="NCBI Taxonomy" id="1076179"/>
    <lineage>
        <taxon>unclassified sequences</taxon>
        <taxon>metagenomes</taxon>
        <taxon>ecological metagenomes</taxon>
    </lineage>
</organism>
<accession>A0A645B070</accession>